<keyword evidence="6" id="KW-1185">Reference proteome</keyword>
<dbReference type="PANTHER" id="PTHR21015:SF22">
    <property type="entry name" value="GLYCOSYLTRANSFERASE"/>
    <property type="match status" value="1"/>
</dbReference>
<evidence type="ECO:0000313" key="3">
    <source>
        <dbReference type="EMBL" id="AJA92549.1"/>
    </source>
</evidence>
<name>A0A0A7V0I5_9ARCH</name>
<dbReference type="STRING" id="1410606.T478_0220"/>
<dbReference type="Gene3D" id="3.40.50.2000">
    <property type="entry name" value="Glycogen Phosphorylase B"/>
    <property type="match status" value="1"/>
</dbReference>
<evidence type="ECO:0000313" key="5">
    <source>
        <dbReference type="Proteomes" id="UP000030944"/>
    </source>
</evidence>
<evidence type="ECO:0000313" key="4">
    <source>
        <dbReference type="EMBL" id="PTL87472.1"/>
    </source>
</evidence>
<dbReference type="PANTHER" id="PTHR21015">
    <property type="entry name" value="UDP-N-ACETYLGLUCOSAMINE--N-ACETYLMURAMYL-(PENTAPEPTIDE) PYROPHOSPHORYL-UNDECAPRENOL N-ACETYLGLUCOSAMINE TRANSFERASE 1"/>
    <property type="match status" value="1"/>
</dbReference>
<dbReference type="Proteomes" id="UP000241022">
    <property type="component" value="Unassembled WGS sequence"/>
</dbReference>
<proteinExistence type="inferred from homology"/>
<comment type="similarity">
    <text evidence="1">Belongs to the glycosyltransferase 28 family.</text>
</comment>
<gene>
    <name evidence="4" type="ORF">A7X95_06170</name>
    <name evidence="3" type="ORF">T478_0220</name>
</gene>
<dbReference type="KEGG" id="nbv:T478_0220"/>
<dbReference type="SUPFAM" id="SSF53756">
    <property type="entry name" value="UDP-Glycosyltransferase/glycogen phosphorylase"/>
    <property type="match status" value="1"/>
</dbReference>
<organism evidence="3 5">
    <name type="scientific">Candidatus Nitrosopelagicus brevis</name>
    <dbReference type="NCBI Taxonomy" id="1410606"/>
    <lineage>
        <taxon>Archaea</taxon>
        <taxon>Nitrososphaerota</taxon>
    </lineage>
</organism>
<dbReference type="EMBL" id="LXWN01000002">
    <property type="protein sequence ID" value="PTL87472.1"/>
    <property type="molecule type" value="Genomic_DNA"/>
</dbReference>
<reference evidence="4 6" key="3">
    <citation type="submission" date="2018-04" db="EMBL/GenBank/DDBJ databases">
        <title>Transcriptomics of ammonia oxidizing archaea.</title>
        <authorList>
            <person name="Carini P."/>
        </authorList>
    </citation>
    <scope>NUCLEOTIDE SEQUENCE [LARGE SCALE GENOMIC DNA]</scope>
    <source>
        <strain evidence="4 6">U25</strain>
    </source>
</reference>
<dbReference type="InterPro" id="IPR007235">
    <property type="entry name" value="Glyco_trans_28_C"/>
</dbReference>
<sequence>MTKILFFSSPIGLGHATRDLAIINQMELESCKVFSGSSAIQFFQRNDIEANDVYSPPKFEVQNGKLEKSLKWLWSYYKYYKNCKEISNDIIRKEEPELIISDEDFASIAVAQEQGIPNIVITDILETKFTSGFGAIVEKKMNKTMQEMLQKANRVIIPESGTNQDNIIRTGPIVRKIQKRREEIRKDLDFKKKTVVLCAGGTEAGKFLIKKTINAIKKVEADIDLVLVTGPEIKEEFGNEIRNLGFVENLHEVIFAADLVISLAGKSTIDESVVYGTPGIFIPIKNHFEQEDNAKDMGFNFEDIFNLENLIEERINKDRNEQRQNGVDLAGMEIRNILFKKNND</sequence>
<dbReference type="Proteomes" id="UP000030944">
    <property type="component" value="Chromosome"/>
</dbReference>
<feature type="domain" description="Glycosyl transferase family 28 C-terminal" evidence="2">
    <location>
        <begin position="196"/>
        <end position="332"/>
    </location>
</feature>
<dbReference type="HOGENOM" id="CLU_945330_0_0_2"/>
<reference evidence="3 5" key="1">
    <citation type="journal article" date="2015" name="Proc. Natl. Acad. Sci. U.S.A.">
        <title>Genomic and proteomic characterization of "Candidatus Nitrosopelagicus brevis": An ammonia-oxidizing archaeon from the open ocean.</title>
        <authorList>
            <person name="Santoro A.E."/>
            <person name="Dupont C.L."/>
            <person name="Richter R.A."/>
            <person name="Craig M.T."/>
            <person name="Carini P."/>
            <person name="McIlvin M.R."/>
            <person name="Yang Y."/>
            <person name="Orsi W.D."/>
            <person name="Moran D.M."/>
            <person name="Saito M.A."/>
        </authorList>
    </citation>
    <scope>NUCLEOTIDE SEQUENCE [LARGE SCALE GENOMIC DNA]</scope>
    <source>
        <strain evidence="3">CN25</strain>
        <strain evidence="5">V2</strain>
    </source>
</reference>
<evidence type="ECO:0000259" key="2">
    <source>
        <dbReference type="Pfam" id="PF04101"/>
    </source>
</evidence>
<dbReference type="GO" id="GO:0016758">
    <property type="term" value="F:hexosyltransferase activity"/>
    <property type="evidence" value="ECO:0007669"/>
    <property type="project" value="InterPro"/>
</dbReference>
<dbReference type="RefSeq" id="WP_048104507.1">
    <property type="nucleotide sequence ID" value="NZ_CP007026.1"/>
</dbReference>
<keyword evidence="3" id="KW-0808">Transferase</keyword>
<evidence type="ECO:0000313" key="6">
    <source>
        <dbReference type="Proteomes" id="UP000241022"/>
    </source>
</evidence>
<dbReference type="AlphaFoldDB" id="A0A0A7V0I5"/>
<dbReference type="EMBL" id="CP007026">
    <property type="protein sequence ID" value="AJA92549.1"/>
    <property type="molecule type" value="Genomic_DNA"/>
</dbReference>
<accession>A0A0A7V0I5</accession>
<dbReference type="GeneID" id="24816119"/>
<dbReference type="Pfam" id="PF04101">
    <property type="entry name" value="Glyco_tran_28_C"/>
    <property type="match status" value="1"/>
</dbReference>
<evidence type="ECO:0000256" key="1">
    <source>
        <dbReference type="ARBA" id="ARBA00006962"/>
    </source>
</evidence>
<dbReference type="OrthoDB" id="46222at2157"/>
<protein>
    <submittedName>
        <fullName evidence="3">Glycosyltransferase family 28 C-terminal domain protein</fullName>
    </submittedName>
    <submittedName>
        <fullName evidence="4">UDP-glucuronosyltransferase</fullName>
    </submittedName>
</protein>
<reference evidence="4" key="2">
    <citation type="submission" date="2016-05" db="EMBL/GenBank/DDBJ databases">
        <authorList>
            <person name="Lavstsen T."/>
            <person name="Jespersen J.S."/>
        </authorList>
    </citation>
    <scope>NUCLEOTIDE SEQUENCE [LARGE SCALE GENOMIC DNA]</scope>
    <source>
        <strain evidence="4">U25</strain>
    </source>
</reference>